<dbReference type="EMBL" id="LAZR01004658">
    <property type="protein sequence ID" value="KKN06690.1"/>
    <property type="molecule type" value="Genomic_DNA"/>
</dbReference>
<accession>A0A0F9MGZ6</accession>
<evidence type="ECO:0000313" key="3">
    <source>
        <dbReference type="EMBL" id="KKN06690.1"/>
    </source>
</evidence>
<feature type="coiled-coil region" evidence="1">
    <location>
        <begin position="170"/>
        <end position="197"/>
    </location>
</feature>
<evidence type="ECO:0000259" key="2">
    <source>
        <dbReference type="Pfam" id="PF13185"/>
    </source>
</evidence>
<dbReference type="SUPFAM" id="SSF55781">
    <property type="entry name" value="GAF domain-like"/>
    <property type="match status" value="1"/>
</dbReference>
<dbReference type="Gene3D" id="3.30.450.40">
    <property type="match status" value="1"/>
</dbReference>
<evidence type="ECO:0000256" key="1">
    <source>
        <dbReference type="SAM" id="Coils"/>
    </source>
</evidence>
<dbReference type="AlphaFoldDB" id="A0A0F9MGZ6"/>
<protein>
    <recommendedName>
        <fullName evidence="2">GAF domain-containing protein</fullName>
    </recommendedName>
</protein>
<dbReference type="InterPro" id="IPR036890">
    <property type="entry name" value="HATPase_C_sf"/>
</dbReference>
<feature type="non-terminal residue" evidence="3">
    <location>
        <position position="357"/>
    </location>
</feature>
<gene>
    <name evidence="3" type="ORF">LCGC14_1074710</name>
</gene>
<proteinExistence type="predicted"/>
<dbReference type="Gene3D" id="3.30.565.10">
    <property type="entry name" value="Histidine kinase-like ATPase, C-terminal domain"/>
    <property type="match status" value="1"/>
</dbReference>
<organism evidence="3">
    <name type="scientific">marine sediment metagenome</name>
    <dbReference type="NCBI Taxonomy" id="412755"/>
    <lineage>
        <taxon>unclassified sequences</taxon>
        <taxon>metagenomes</taxon>
        <taxon>ecological metagenomes</taxon>
    </lineage>
</organism>
<feature type="domain" description="GAF" evidence="2">
    <location>
        <begin position="38"/>
        <end position="170"/>
    </location>
</feature>
<sequence length="357" mass="41654">MNRAEKEIDESEKIFRDIEYELKLKNEISHIFLTSSDDKLYGEVLSVLLKALQSKFGTFGYFDEQENLVQPSLTREIWDQCEMDQKDIIFPKNVWFKGIWGRVVRENKSILVNNQFKVPEGHVQVENFLGSPISFHNNVIGVVSLANKNADYTTNDITMLESMVEYISPILYARRERDKLEKKQKESKKQLKIAFDQVSLFKDFLTHDINNIFNNIRSSVELCKIFSSGFKDIDNISEQYNIMNGQINRGVKLISNARKLSQSDELLKQKKSINLCTYLKEAIDFVQKSFQDRELNITVNSRGEKTFVYANEFLLDVFENLLINGILHNMNSIIDIFVNITEVFEDSQIYIKIEFKD</sequence>
<keyword evidence="1" id="KW-0175">Coiled coil</keyword>
<reference evidence="3" key="1">
    <citation type="journal article" date="2015" name="Nature">
        <title>Complex archaea that bridge the gap between prokaryotes and eukaryotes.</title>
        <authorList>
            <person name="Spang A."/>
            <person name="Saw J.H."/>
            <person name="Jorgensen S.L."/>
            <person name="Zaremba-Niedzwiedzka K."/>
            <person name="Martijn J."/>
            <person name="Lind A.E."/>
            <person name="van Eijk R."/>
            <person name="Schleper C."/>
            <person name="Guy L."/>
            <person name="Ettema T.J."/>
        </authorList>
    </citation>
    <scope>NUCLEOTIDE SEQUENCE</scope>
</reference>
<dbReference type="Pfam" id="PF13185">
    <property type="entry name" value="GAF_2"/>
    <property type="match status" value="1"/>
</dbReference>
<comment type="caution">
    <text evidence="3">The sequence shown here is derived from an EMBL/GenBank/DDBJ whole genome shotgun (WGS) entry which is preliminary data.</text>
</comment>
<name>A0A0F9MGZ6_9ZZZZ</name>
<dbReference type="InterPro" id="IPR029016">
    <property type="entry name" value="GAF-like_dom_sf"/>
</dbReference>
<dbReference type="InterPro" id="IPR003018">
    <property type="entry name" value="GAF"/>
</dbReference>